<name>A0A3S9B519_9HYPH</name>
<proteinExistence type="predicted"/>
<feature type="transmembrane region" description="Helical" evidence="1">
    <location>
        <begin position="21"/>
        <end position="37"/>
    </location>
</feature>
<dbReference type="EMBL" id="CP032509">
    <property type="protein sequence ID" value="AZN72032.1"/>
    <property type="molecule type" value="Genomic_DNA"/>
</dbReference>
<keyword evidence="1" id="KW-1133">Transmembrane helix</keyword>
<feature type="transmembrane region" description="Helical" evidence="1">
    <location>
        <begin position="179"/>
        <end position="199"/>
    </location>
</feature>
<dbReference type="AlphaFoldDB" id="A0A3S9B519"/>
<dbReference type="Proteomes" id="UP000268192">
    <property type="component" value="Chromosome"/>
</dbReference>
<evidence type="ECO:0000256" key="1">
    <source>
        <dbReference type="SAM" id="Phobius"/>
    </source>
</evidence>
<dbReference type="KEGG" id="abaw:D5400_12745"/>
<evidence type="ECO:0000313" key="3">
    <source>
        <dbReference type="EMBL" id="AZN72032.1"/>
    </source>
</evidence>
<sequence>MVDQAGMPHRSPSTRLMRLDVARGLALVAMAIYHFTWDLEFFRYVPLGLTSEGGWKIFARGIASTFLILAGFSLVLGHYPTIRWRPFLRRLAMIVTAALVITVATYIAFSQAFIFFGILHAIAAASLIGLAFLRLPPAITAIIAVLIIITPNVFSSTAFDWPGLWWVGLSENRPVSNDYVPLFPWLGATLLGIAAARIMKANGWLGHLATRSEPGRLTRGLAFAGRHSLAVYLIHQPILLGLVYLASIVAPPPAADPGVAYMNSCVPSCSATQGETFCQSFCGCTLDALNAADLFDDLIAGTLDPAGDPRAVEIANQCTADIFGGQR</sequence>
<dbReference type="RefSeq" id="WP_126010345.1">
    <property type="nucleotide sequence ID" value="NZ_CP032509.1"/>
</dbReference>
<dbReference type="Pfam" id="PF07786">
    <property type="entry name" value="HGSNAT_cat"/>
    <property type="match status" value="1"/>
</dbReference>
<reference evidence="3 4" key="1">
    <citation type="submission" date="2018-09" db="EMBL/GenBank/DDBJ databases">
        <title>Marinorhizobium profundi gen. nov., sp. nov., isolated from a deep-sea sediment sample from the New Britain Trench and proposal of Marinorhizobiaceae fam. nov. in the order Rhizobiales of the class Alphaproteobacteria.</title>
        <authorList>
            <person name="Cao J."/>
        </authorList>
    </citation>
    <scope>NUCLEOTIDE SEQUENCE [LARGE SCALE GENOMIC DNA]</scope>
    <source>
        <strain evidence="3 4">WS11</strain>
    </source>
</reference>
<gene>
    <name evidence="3" type="ORF">D5400_12745</name>
</gene>
<accession>A0A3S9B519</accession>
<evidence type="ECO:0000313" key="4">
    <source>
        <dbReference type="Proteomes" id="UP000268192"/>
    </source>
</evidence>
<organism evidence="3 4">
    <name type="scientific">Georhizobium profundi</name>
    <dbReference type="NCBI Taxonomy" id="2341112"/>
    <lineage>
        <taxon>Bacteria</taxon>
        <taxon>Pseudomonadati</taxon>
        <taxon>Pseudomonadota</taxon>
        <taxon>Alphaproteobacteria</taxon>
        <taxon>Hyphomicrobiales</taxon>
        <taxon>Rhizobiaceae</taxon>
        <taxon>Georhizobium</taxon>
    </lineage>
</organism>
<feature type="transmembrane region" description="Helical" evidence="1">
    <location>
        <begin position="229"/>
        <end position="250"/>
    </location>
</feature>
<dbReference type="InterPro" id="IPR012429">
    <property type="entry name" value="HGSNAT_cat"/>
</dbReference>
<feature type="transmembrane region" description="Helical" evidence="1">
    <location>
        <begin position="91"/>
        <end position="108"/>
    </location>
</feature>
<keyword evidence="1" id="KW-0472">Membrane</keyword>
<feature type="domain" description="Heparan-alpha-glucosaminide N-acetyltransferase catalytic" evidence="2">
    <location>
        <begin position="15"/>
        <end position="237"/>
    </location>
</feature>
<dbReference type="OrthoDB" id="9807591at2"/>
<keyword evidence="1" id="KW-0812">Transmembrane</keyword>
<evidence type="ECO:0000259" key="2">
    <source>
        <dbReference type="Pfam" id="PF07786"/>
    </source>
</evidence>
<feature type="transmembrane region" description="Helical" evidence="1">
    <location>
        <begin position="57"/>
        <end position="79"/>
    </location>
</feature>
<feature type="transmembrane region" description="Helical" evidence="1">
    <location>
        <begin position="140"/>
        <end position="159"/>
    </location>
</feature>
<protein>
    <submittedName>
        <fullName evidence="3">DUF1624 domain-containing protein</fullName>
    </submittedName>
</protein>
<keyword evidence="4" id="KW-1185">Reference proteome</keyword>
<feature type="transmembrane region" description="Helical" evidence="1">
    <location>
        <begin position="114"/>
        <end position="133"/>
    </location>
</feature>